<reference evidence="4" key="2">
    <citation type="submission" date="2023-05" db="EMBL/GenBank/DDBJ databases">
        <authorList>
            <consortium name="Lawrence Berkeley National Laboratory"/>
            <person name="Steindorff A."/>
            <person name="Hensen N."/>
            <person name="Bonometti L."/>
            <person name="Westerberg I."/>
            <person name="Brannstrom I.O."/>
            <person name="Guillou S."/>
            <person name="Cros-Aarteil S."/>
            <person name="Calhoun S."/>
            <person name="Haridas S."/>
            <person name="Kuo A."/>
            <person name="Mondo S."/>
            <person name="Pangilinan J."/>
            <person name="Riley R."/>
            <person name="Labutti K."/>
            <person name="Andreopoulos B."/>
            <person name="Lipzen A."/>
            <person name="Chen C."/>
            <person name="Yanf M."/>
            <person name="Daum C."/>
            <person name="Ng V."/>
            <person name="Clum A."/>
            <person name="Ohm R."/>
            <person name="Martin F."/>
            <person name="Silar P."/>
            <person name="Natvig D."/>
            <person name="Lalanne C."/>
            <person name="Gautier V."/>
            <person name="Ament-Velasquez S.L."/>
            <person name="Kruys A."/>
            <person name="Hutchinson M.I."/>
            <person name="Powell A.J."/>
            <person name="Barry K."/>
            <person name="Miller A.N."/>
            <person name="Grigoriev I.V."/>
            <person name="Debuchy R."/>
            <person name="Gladieux P."/>
            <person name="Thoren M.H."/>
            <person name="Johannesson H."/>
        </authorList>
    </citation>
    <scope>NUCLEOTIDE SEQUENCE</scope>
    <source>
        <strain evidence="4">CBS 508.74</strain>
    </source>
</reference>
<dbReference type="SUPFAM" id="SSF51735">
    <property type="entry name" value="NAD(P)-binding Rossmann-fold domains"/>
    <property type="match status" value="1"/>
</dbReference>
<dbReference type="RefSeq" id="XP_064667723.1">
    <property type="nucleotide sequence ID" value="XM_064813786.1"/>
</dbReference>
<dbReference type="GO" id="GO:0031491">
    <property type="term" value="F:nucleosome binding"/>
    <property type="evidence" value="ECO:0007669"/>
    <property type="project" value="TreeGrafter"/>
</dbReference>
<name>A0AAN6QH61_9PEZI</name>
<dbReference type="Pfam" id="PF21761">
    <property type="entry name" value="RedAm-like_C"/>
    <property type="match status" value="1"/>
</dbReference>
<evidence type="ECO:0008006" key="6">
    <source>
        <dbReference type="Google" id="ProtNLM"/>
    </source>
</evidence>
<evidence type="ECO:0000313" key="5">
    <source>
        <dbReference type="Proteomes" id="UP001302812"/>
    </source>
</evidence>
<dbReference type="PANTHER" id="PTHR43580">
    <property type="entry name" value="OXIDOREDUCTASE GLYR1-RELATED"/>
    <property type="match status" value="1"/>
</dbReference>
<evidence type="ECO:0000259" key="3">
    <source>
        <dbReference type="Pfam" id="PF21761"/>
    </source>
</evidence>
<dbReference type="InterPro" id="IPR006115">
    <property type="entry name" value="6PGDH_NADP-bd"/>
</dbReference>
<dbReference type="Pfam" id="PF03446">
    <property type="entry name" value="NAD_binding_2"/>
    <property type="match status" value="1"/>
</dbReference>
<reference evidence="4" key="1">
    <citation type="journal article" date="2023" name="Mol. Phylogenet. Evol.">
        <title>Genome-scale phylogeny and comparative genomics of the fungal order Sordariales.</title>
        <authorList>
            <person name="Hensen N."/>
            <person name="Bonometti L."/>
            <person name="Westerberg I."/>
            <person name="Brannstrom I.O."/>
            <person name="Guillou S."/>
            <person name="Cros-Aarteil S."/>
            <person name="Calhoun S."/>
            <person name="Haridas S."/>
            <person name="Kuo A."/>
            <person name="Mondo S."/>
            <person name="Pangilinan J."/>
            <person name="Riley R."/>
            <person name="LaButti K."/>
            <person name="Andreopoulos B."/>
            <person name="Lipzen A."/>
            <person name="Chen C."/>
            <person name="Yan M."/>
            <person name="Daum C."/>
            <person name="Ng V."/>
            <person name="Clum A."/>
            <person name="Steindorff A."/>
            <person name="Ohm R.A."/>
            <person name="Martin F."/>
            <person name="Silar P."/>
            <person name="Natvig D.O."/>
            <person name="Lalanne C."/>
            <person name="Gautier V."/>
            <person name="Ament-Velasquez S.L."/>
            <person name="Kruys A."/>
            <person name="Hutchinson M.I."/>
            <person name="Powell A.J."/>
            <person name="Barry K."/>
            <person name="Miller A.N."/>
            <person name="Grigoriev I.V."/>
            <person name="Debuchy R."/>
            <person name="Gladieux P."/>
            <person name="Hiltunen Thoren M."/>
            <person name="Johannesson H."/>
        </authorList>
    </citation>
    <scope>NUCLEOTIDE SEQUENCE</scope>
    <source>
        <strain evidence="4">CBS 508.74</strain>
    </source>
</reference>
<dbReference type="InterPro" id="IPR036291">
    <property type="entry name" value="NAD(P)-bd_dom_sf"/>
</dbReference>
<comment type="caution">
    <text evidence="4">The sequence shown here is derived from an EMBL/GenBank/DDBJ whole genome shotgun (WGS) entry which is preliminary data.</text>
</comment>
<dbReference type="GeneID" id="89937911"/>
<dbReference type="InterPro" id="IPR013328">
    <property type="entry name" value="6PGD_dom2"/>
</dbReference>
<dbReference type="GO" id="GO:0050661">
    <property type="term" value="F:NADP binding"/>
    <property type="evidence" value="ECO:0007669"/>
    <property type="project" value="InterPro"/>
</dbReference>
<dbReference type="Gene3D" id="3.40.50.720">
    <property type="entry name" value="NAD(P)-binding Rossmann-like Domain"/>
    <property type="match status" value="1"/>
</dbReference>
<feature type="domain" description="NADPH-dependent reductive aminase-like C-terminal" evidence="3">
    <location>
        <begin position="173"/>
        <end position="306"/>
    </location>
</feature>
<dbReference type="EMBL" id="MU853352">
    <property type="protein sequence ID" value="KAK4110153.1"/>
    <property type="molecule type" value="Genomic_DNA"/>
</dbReference>
<evidence type="ECO:0000259" key="2">
    <source>
        <dbReference type="Pfam" id="PF03446"/>
    </source>
</evidence>
<organism evidence="4 5">
    <name type="scientific">Canariomyces notabilis</name>
    <dbReference type="NCBI Taxonomy" id="2074819"/>
    <lineage>
        <taxon>Eukaryota</taxon>
        <taxon>Fungi</taxon>
        <taxon>Dikarya</taxon>
        <taxon>Ascomycota</taxon>
        <taxon>Pezizomycotina</taxon>
        <taxon>Sordariomycetes</taxon>
        <taxon>Sordariomycetidae</taxon>
        <taxon>Sordariales</taxon>
        <taxon>Chaetomiaceae</taxon>
        <taxon>Canariomyces</taxon>
    </lineage>
</organism>
<protein>
    <recommendedName>
        <fullName evidence="6">6-phosphogluconate dehydrogenase NADP-binding domain-containing protein</fullName>
    </recommendedName>
</protein>
<dbReference type="InterPro" id="IPR051265">
    <property type="entry name" value="HIBADH-related_NP60_sf"/>
</dbReference>
<accession>A0AAN6QH61</accession>
<gene>
    <name evidence="4" type="ORF">N656DRAFT_770525</name>
</gene>
<dbReference type="GO" id="GO:0016491">
    <property type="term" value="F:oxidoreductase activity"/>
    <property type="evidence" value="ECO:0007669"/>
    <property type="project" value="UniProtKB-KW"/>
</dbReference>
<evidence type="ECO:0000256" key="1">
    <source>
        <dbReference type="ARBA" id="ARBA00023002"/>
    </source>
</evidence>
<keyword evidence="5" id="KW-1185">Reference proteome</keyword>
<sequence>MAITVTSIGIGNMGAALANALLKSGNVNLTIWNRTASRPQVQSLISAGATFEPSLATALSKSDIILFCVLDYSVISTVLSQLDTKDSKPFAGKTILNLTNGTPKQAREMEAHCKSALGAAAYFDGGVMVTPQLVGTPAAFVVLSGETEEKYKASLEASGLLKPVGGVLYVAQDPGAASQVDCAALASMFGMFIGAFTGIGLIKKLKAADEDGAGVAKAKPLVDKVMIPLLTALVPYVGLLAEQIDQERWMDDLGNPLAMQAEGVRNILQSCEDEGVDGTGLKFLYQLMERAVKDGFGPGGVAAVAKYII</sequence>
<feature type="domain" description="6-phosphogluconate dehydrogenase NADP-binding" evidence="2">
    <location>
        <begin position="5"/>
        <end position="116"/>
    </location>
</feature>
<dbReference type="PIRSF" id="PIRSF000103">
    <property type="entry name" value="HIBADH"/>
    <property type="match status" value="1"/>
</dbReference>
<dbReference type="GO" id="GO:0003677">
    <property type="term" value="F:DNA binding"/>
    <property type="evidence" value="ECO:0007669"/>
    <property type="project" value="TreeGrafter"/>
</dbReference>
<dbReference type="GO" id="GO:0000785">
    <property type="term" value="C:chromatin"/>
    <property type="evidence" value="ECO:0007669"/>
    <property type="project" value="TreeGrafter"/>
</dbReference>
<dbReference type="Gene3D" id="1.10.1040.10">
    <property type="entry name" value="N-(1-d-carboxylethyl)-l-norvaline Dehydrogenase, domain 2"/>
    <property type="match status" value="1"/>
</dbReference>
<proteinExistence type="predicted"/>
<dbReference type="AlphaFoldDB" id="A0AAN6QH61"/>
<dbReference type="Proteomes" id="UP001302812">
    <property type="component" value="Unassembled WGS sequence"/>
</dbReference>
<evidence type="ECO:0000313" key="4">
    <source>
        <dbReference type="EMBL" id="KAK4110153.1"/>
    </source>
</evidence>
<dbReference type="GO" id="GO:0140673">
    <property type="term" value="P:transcription elongation-coupled chromatin remodeling"/>
    <property type="evidence" value="ECO:0007669"/>
    <property type="project" value="TreeGrafter"/>
</dbReference>
<dbReference type="InterPro" id="IPR048666">
    <property type="entry name" value="RedAm-like_C"/>
</dbReference>
<dbReference type="PANTHER" id="PTHR43580:SF2">
    <property type="entry name" value="CYTOKINE-LIKE NUCLEAR FACTOR N-PAC"/>
    <property type="match status" value="1"/>
</dbReference>
<keyword evidence="1" id="KW-0560">Oxidoreductase</keyword>
<dbReference type="InterPro" id="IPR015815">
    <property type="entry name" value="HIBADH-related"/>
</dbReference>